<dbReference type="Proteomes" id="UP000244069">
    <property type="component" value="Unassembled WGS sequence"/>
</dbReference>
<reference evidence="1 2" key="1">
    <citation type="submission" date="2018-04" db="EMBL/GenBank/DDBJ databases">
        <title>Genomic Encyclopedia of Archaeal and Bacterial Type Strains, Phase II (KMG-II): from individual species to whole genera.</title>
        <authorList>
            <person name="Goeker M."/>
        </authorList>
    </citation>
    <scope>NUCLEOTIDE SEQUENCE [LARGE SCALE GENOMIC DNA]</scope>
    <source>
        <strain evidence="1 2">DSM 29329</strain>
    </source>
</reference>
<comment type="caution">
    <text evidence="1">The sequence shown here is derived from an EMBL/GenBank/DDBJ whole genome shotgun (WGS) entry which is preliminary data.</text>
</comment>
<evidence type="ECO:0000313" key="2">
    <source>
        <dbReference type="Proteomes" id="UP000244069"/>
    </source>
</evidence>
<evidence type="ECO:0000313" key="1">
    <source>
        <dbReference type="EMBL" id="PTX41903.1"/>
    </source>
</evidence>
<name>A0A2T6ADK1_9RHOB</name>
<sequence length="238" mass="26343">MRPGAVRKYRGARSFSPLPFPRAVTSKCSSPLSSETARRYQRPYQVACCLKALSEQTISARYPRSSKFLNVSSTTTLGAALNMRPAWPPSSRASGTRTGQDAATDTILLFCPQPCRLQSTSGLPGHGESGCSPIYHCNTRGSPMICGHFHPLNAIVILLVFLASPALSQSCLPPEKPYLPSAESEVREYADLLRQDFENYLSGVSDYIACLDQERARAFREAQEVTEQYQRFIEIVRD</sequence>
<gene>
    <name evidence="1" type="ORF">C8N44_12670</name>
</gene>
<accession>A0A2T6ADK1</accession>
<organism evidence="1 2">
    <name type="scientific">Allosediminivita pacifica</name>
    <dbReference type="NCBI Taxonomy" id="1267769"/>
    <lineage>
        <taxon>Bacteria</taxon>
        <taxon>Pseudomonadati</taxon>
        <taxon>Pseudomonadota</taxon>
        <taxon>Alphaproteobacteria</taxon>
        <taxon>Rhodobacterales</taxon>
        <taxon>Paracoccaceae</taxon>
        <taxon>Allosediminivita</taxon>
    </lineage>
</organism>
<protein>
    <submittedName>
        <fullName evidence="1">Uncharacterized protein</fullName>
    </submittedName>
</protein>
<dbReference type="EMBL" id="QBKN01000026">
    <property type="protein sequence ID" value="PTX41903.1"/>
    <property type="molecule type" value="Genomic_DNA"/>
</dbReference>
<proteinExistence type="predicted"/>
<dbReference type="AlphaFoldDB" id="A0A2T6ADK1"/>
<keyword evidence="2" id="KW-1185">Reference proteome</keyword>